<comment type="similarity">
    <text evidence="3">Belongs to the peptidase A22B family.</text>
</comment>
<feature type="chain" id="PRO_5028318298" evidence="11">
    <location>
        <begin position="22"/>
        <end position="639"/>
    </location>
</feature>
<dbReference type="GO" id="GO:0098553">
    <property type="term" value="C:lumenal side of endoplasmic reticulum membrane"/>
    <property type="evidence" value="ECO:0007669"/>
    <property type="project" value="TreeGrafter"/>
</dbReference>
<dbReference type="Proteomes" id="UP000515135">
    <property type="component" value="Unplaced"/>
</dbReference>
<evidence type="ECO:0000256" key="11">
    <source>
        <dbReference type="SAM" id="SignalP"/>
    </source>
</evidence>
<dbReference type="OrthoDB" id="29661at2759"/>
<reference evidence="14" key="1">
    <citation type="submission" date="2025-08" db="UniProtKB">
        <authorList>
            <consortium name="RefSeq"/>
        </authorList>
    </citation>
    <scope>IDENTIFICATION</scope>
    <source>
        <tissue evidence="14">Gonad</tissue>
    </source>
</reference>
<keyword evidence="8 10" id="KW-0472">Membrane</keyword>
<keyword evidence="11" id="KW-0732">Signal</keyword>
<dbReference type="Pfam" id="PF02225">
    <property type="entry name" value="PA"/>
    <property type="match status" value="1"/>
</dbReference>
<sequence>MAVVGVIFSLIVCQLVGTVTSEYGILKAQPRDLSTYQYYCLRYDPQWERLPTDPDEAVPDPLLDMTPLYGCEDYKSPARVPNHVVAIMRGNCTFFQKARTAQKYGADAIIVISQDKLVDPGGNSSDYKEIHIPVALLSHEDFLHMKSLGADLEVSMYSPPDPLMEYNLIVIWLMAVFTVGVGGYWAGTVGGKKKLKKRRQYTAEDGEREGEEEEEEEVPPEEEEEPQTVEISPKFIAIFVFMICALLLLLYFFYNYLVYVIIVIFCLASAKGLYVCLLPIVLWLPANCRIPENKLPLLKKRPLVKCIILAACCVTVSLIWFIFRKERWAWILQDGLGIAFSIYMLKTIRLPSFMVCTILLSALFVYDIFFVFITPLITKACTIFCCSLLVCDVFFVFIIPLFTKSKTSVMVDVATGPADATEQIPMVLKVPSLRHSGSAMCNPYSLLGFGDILVPGLLIAFCKFFDSKIGSWGIYYLSTLVAYGVGMIITFFALVFMKNAQPALLYLVPCTLLTATFVACRRGEIKQFWRGTTVVSLRMRYKKEGVLLEDQDEDDKLRQDEEQGTTREGEREDLRSEEEGAIGGETETTPKTTETERQTDPDAIVPYAGSPVQEQRSPTRSSLAKSPRSPSSKHVTIRT</sequence>
<keyword evidence="6" id="KW-0378">Hydrolase</keyword>
<dbReference type="GO" id="GO:0098554">
    <property type="term" value="C:cytoplasmic side of endoplasmic reticulum membrane"/>
    <property type="evidence" value="ECO:0007669"/>
    <property type="project" value="TreeGrafter"/>
</dbReference>
<keyword evidence="7 10" id="KW-1133">Transmembrane helix</keyword>
<proteinExistence type="inferred from homology"/>
<dbReference type="AlphaFoldDB" id="A0A6P4YMD4"/>
<dbReference type="PANTHER" id="PTHR12174">
    <property type="entry name" value="SIGNAL PEPTIDE PEPTIDASE"/>
    <property type="match status" value="1"/>
</dbReference>
<feature type="transmembrane region" description="Helical" evidence="10">
    <location>
        <begin position="350"/>
        <end position="373"/>
    </location>
</feature>
<evidence type="ECO:0000256" key="3">
    <source>
        <dbReference type="ARBA" id="ARBA00006859"/>
    </source>
</evidence>
<feature type="transmembrane region" description="Helical" evidence="10">
    <location>
        <begin position="303"/>
        <end position="323"/>
    </location>
</feature>
<evidence type="ECO:0000256" key="9">
    <source>
        <dbReference type="SAM" id="MobiDB-lite"/>
    </source>
</evidence>
<dbReference type="GO" id="GO:0030660">
    <property type="term" value="C:Golgi-associated vesicle membrane"/>
    <property type="evidence" value="ECO:0007669"/>
    <property type="project" value="TreeGrafter"/>
</dbReference>
<feature type="transmembrane region" description="Helical" evidence="10">
    <location>
        <begin position="260"/>
        <end position="282"/>
    </location>
</feature>
<dbReference type="InterPro" id="IPR003137">
    <property type="entry name" value="PA_domain"/>
</dbReference>
<dbReference type="SMART" id="SM00730">
    <property type="entry name" value="PSN"/>
    <property type="match status" value="1"/>
</dbReference>
<dbReference type="PANTHER" id="PTHR12174:SF103">
    <property type="entry name" value="INTRAMEMBRANE PROTEASE (IMPAS) FAMILY"/>
    <property type="match status" value="1"/>
</dbReference>
<dbReference type="RefSeq" id="XP_019622864.1">
    <property type="nucleotide sequence ID" value="XM_019767305.1"/>
</dbReference>
<evidence type="ECO:0000256" key="6">
    <source>
        <dbReference type="ARBA" id="ARBA00022801"/>
    </source>
</evidence>
<dbReference type="GeneID" id="109468924"/>
<accession>A0A6P4YMD4</accession>
<feature type="transmembrane region" description="Helical" evidence="10">
    <location>
        <begin position="474"/>
        <end position="497"/>
    </location>
</feature>
<gene>
    <name evidence="14" type="primary">LOC109468924</name>
</gene>
<dbReference type="SUPFAM" id="SSF52025">
    <property type="entry name" value="PA domain"/>
    <property type="match status" value="1"/>
</dbReference>
<comment type="subcellular location">
    <subcellularLocation>
        <location evidence="1">Endosome membrane</location>
        <topology evidence="1">Multi-pass membrane protein</topology>
    </subcellularLocation>
    <subcellularLocation>
        <location evidence="2">Membrane</location>
        <topology evidence="2">Multi-pass membrane protein</topology>
        <orientation evidence="2">Lumenal side</orientation>
    </subcellularLocation>
</comment>
<feature type="compositionally biased region" description="Basic and acidic residues" evidence="9">
    <location>
        <begin position="555"/>
        <end position="578"/>
    </location>
</feature>
<dbReference type="InterPro" id="IPR007369">
    <property type="entry name" value="Peptidase_A22B_SPP"/>
</dbReference>
<feature type="transmembrane region" description="Helical" evidence="10">
    <location>
        <begin position="444"/>
        <end position="462"/>
    </location>
</feature>
<evidence type="ECO:0000256" key="8">
    <source>
        <dbReference type="ARBA" id="ARBA00023136"/>
    </source>
</evidence>
<feature type="transmembrane region" description="Helical" evidence="10">
    <location>
        <begin position="380"/>
        <end position="402"/>
    </location>
</feature>
<keyword evidence="5" id="KW-0967">Endosome</keyword>
<feature type="transmembrane region" description="Helical" evidence="10">
    <location>
        <begin position="235"/>
        <end position="254"/>
    </location>
</feature>
<evidence type="ECO:0000256" key="7">
    <source>
        <dbReference type="ARBA" id="ARBA00022989"/>
    </source>
</evidence>
<dbReference type="KEGG" id="bbel:109468924"/>
<keyword evidence="4 10" id="KW-0812">Transmembrane</keyword>
<dbReference type="GO" id="GO:0033619">
    <property type="term" value="P:membrane protein proteolysis"/>
    <property type="evidence" value="ECO:0007669"/>
    <property type="project" value="TreeGrafter"/>
</dbReference>
<evidence type="ECO:0000313" key="13">
    <source>
        <dbReference type="Proteomes" id="UP000515135"/>
    </source>
</evidence>
<evidence type="ECO:0000256" key="5">
    <source>
        <dbReference type="ARBA" id="ARBA00022753"/>
    </source>
</evidence>
<feature type="transmembrane region" description="Helical" evidence="10">
    <location>
        <begin position="166"/>
        <end position="189"/>
    </location>
</feature>
<feature type="domain" description="PA" evidence="12">
    <location>
        <begin position="67"/>
        <end position="142"/>
    </location>
</feature>
<feature type="compositionally biased region" description="Low complexity" evidence="9">
    <location>
        <begin position="620"/>
        <end position="633"/>
    </location>
</feature>
<name>A0A6P4YMD4_BRABE</name>
<dbReference type="GO" id="GO:0042500">
    <property type="term" value="F:aspartic endopeptidase activity, intramembrane cleaving"/>
    <property type="evidence" value="ECO:0007669"/>
    <property type="project" value="InterPro"/>
</dbReference>
<evidence type="ECO:0000256" key="10">
    <source>
        <dbReference type="SAM" id="Phobius"/>
    </source>
</evidence>
<dbReference type="GO" id="GO:0005765">
    <property type="term" value="C:lysosomal membrane"/>
    <property type="evidence" value="ECO:0007669"/>
    <property type="project" value="TreeGrafter"/>
</dbReference>
<evidence type="ECO:0000313" key="14">
    <source>
        <dbReference type="RefSeq" id="XP_019622864.1"/>
    </source>
</evidence>
<feature type="compositionally biased region" description="Acidic residues" evidence="9">
    <location>
        <begin position="204"/>
        <end position="227"/>
    </location>
</feature>
<protein>
    <submittedName>
        <fullName evidence="14">Signal peptide peptidase-like 2B</fullName>
    </submittedName>
</protein>
<evidence type="ECO:0000259" key="12">
    <source>
        <dbReference type="Pfam" id="PF02225"/>
    </source>
</evidence>
<evidence type="ECO:0000256" key="1">
    <source>
        <dbReference type="ARBA" id="ARBA00004337"/>
    </source>
</evidence>
<dbReference type="Gene3D" id="3.50.30.30">
    <property type="match status" value="1"/>
</dbReference>
<dbReference type="Pfam" id="PF04258">
    <property type="entry name" value="Peptidase_A22B"/>
    <property type="match status" value="1"/>
</dbReference>
<evidence type="ECO:0000256" key="4">
    <source>
        <dbReference type="ARBA" id="ARBA00022692"/>
    </source>
</evidence>
<dbReference type="InterPro" id="IPR046450">
    <property type="entry name" value="PA_dom_sf"/>
</dbReference>
<dbReference type="InterPro" id="IPR006639">
    <property type="entry name" value="Preselin/SPP"/>
</dbReference>
<feature type="transmembrane region" description="Helical" evidence="10">
    <location>
        <begin position="503"/>
        <end position="520"/>
    </location>
</feature>
<feature type="region of interest" description="Disordered" evidence="9">
    <location>
        <begin position="551"/>
        <end position="639"/>
    </location>
</feature>
<feature type="region of interest" description="Disordered" evidence="9">
    <location>
        <begin position="200"/>
        <end position="227"/>
    </location>
</feature>
<evidence type="ECO:0000256" key="2">
    <source>
        <dbReference type="ARBA" id="ARBA00004366"/>
    </source>
</evidence>
<dbReference type="GO" id="GO:0010008">
    <property type="term" value="C:endosome membrane"/>
    <property type="evidence" value="ECO:0007669"/>
    <property type="project" value="UniProtKB-SubCell"/>
</dbReference>
<organism evidence="13 14">
    <name type="scientific">Branchiostoma belcheri</name>
    <name type="common">Amphioxus</name>
    <dbReference type="NCBI Taxonomy" id="7741"/>
    <lineage>
        <taxon>Eukaryota</taxon>
        <taxon>Metazoa</taxon>
        <taxon>Chordata</taxon>
        <taxon>Cephalochordata</taxon>
        <taxon>Leptocardii</taxon>
        <taxon>Amphioxiformes</taxon>
        <taxon>Branchiostomatidae</taxon>
        <taxon>Branchiostoma</taxon>
    </lineage>
</organism>
<keyword evidence="13" id="KW-1185">Reference proteome</keyword>
<feature type="signal peptide" evidence="11">
    <location>
        <begin position="1"/>
        <end position="21"/>
    </location>
</feature>